<keyword evidence="3 7" id="KW-0812">Transmembrane</keyword>
<feature type="transmembrane region" description="Helical" evidence="7">
    <location>
        <begin position="225"/>
        <end position="242"/>
    </location>
</feature>
<dbReference type="OrthoDB" id="6730379at2759"/>
<dbReference type="GeneID" id="25313053"/>
<dbReference type="EMBL" id="LASV01000040">
    <property type="protein sequence ID" value="KKA24965.1"/>
    <property type="molecule type" value="Genomic_DNA"/>
</dbReference>
<dbReference type="PANTHER" id="PTHR43791:SF103">
    <property type="entry name" value="MAJOR FACILITATOR SUPERFAMILY (MFS) PROFILE DOMAIN-CONTAINING PROTEIN-RELATED"/>
    <property type="match status" value="1"/>
</dbReference>
<gene>
    <name evidence="8" type="ORF">T310_0999</name>
</gene>
<dbReference type="GO" id="GO:0016020">
    <property type="term" value="C:membrane"/>
    <property type="evidence" value="ECO:0007669"/>
    <property type="project" value="UniProtKB-SubCell"/>
</dbReference>
<dbReference type="RefSeq" id="XP_013331577.1">
    <property type="nucleotide sequence ID" value="XM_013476123.1"/>
</dbReference>
<evidence type="ECO:0000313" key="8">
    <source>
        <dbReference type="EMBL" id="KKA24965.1"/>
    </source>
</evidence>
<accession>A0A0F4Z3N7</accession>
<evidence type="ECO:0000256" key="5">
    <source>
        <dbReference type="ARBA" id="ARBA00023136"/>
    </source>
</evidence>
<evidence type="ECO:0000313" key="9">
    <source>
        <dbReference type="Proteomes" id="UP000053958"/>
    </source>
</evidence>
<dbReference type="SUPFAM" id="SSF103473">
    <property type="entry name" value="MFS general substrate transporter"/>
    <property type="match status" value="1"/>
</dbReference>
<proteinExistence type="predicted"/>
<comment type="caution">
    <text evidence="8">The sequence shown here is derived from an EMBL/GenBank/DDBJ whole genome shotgun (WGS) entry which is preliminary data.</text>
</comment>
<keyword evidence="5 7" id="KW-0472">Membrane</keyword>
<keyword evidence="9" id="KW-1185">Reference proteome</keyword>
<organism evidence="8 9">
    <name type="scientific">Rasamsonia emersonii (strain ATCC 16479 / CBS 393.64 / IMI 116815)</name>
    <dbReference type="NCBI Taxonomy" id="1408163"/>
    <lineage>
        <taxon>Eukaryota</taxon>
        <taxon>Fungi</taxon>
        <taxon>Dikarya</taxon>
        <taxon>Ascomycota</taxon>
        <taxon>Pezizomycotina</taxon>
        <taxon>Eurotiomycetes</taxon>
        <taxon>Eurotiomycetidae</taxon>
        <taxon>Eurotiales</taxon>
        <taxon>Trichocomaceae</taxon>
        <taxon>Rasamsonia</taxon>
    </lineage>
</organism>
<feature type="region of interest" description="Disordered" evidence="6">
    <location>
        <begin position="277"/>
        <end position="308"/>
    </location>
</feature>
<evidence type="ECO:0000256" key="1">
    <source>
        <dbReference type="ARBA" id="ARBA00004141"/>
    </source>
</evidence>
<feature type="transmembrane region" description="Helical" evidence="7">
    <location>
        <begin position="157"/>
        <end position="177"/>
    </location>
</feature>
<feature type="region of interest" description="Disordered" evidence="6">
    <location>
        <begin position="361"/>
        <end position="381"/>
    </location>
</feature>
<reference evidence="8 9" key="1">
    <citation type="submission" date="2015-04" db="EMBL/GenBank/DDBJ databases">
        <authorList>
            <person name="Heijne W.H."/>
            <person name="Fedorova N.D."/>
            <person name="Nierman W.C."/>
            <person name="Vollebregt A.W."/>
            <person name="Zhao Z."/>
            <person name="Wu L."/>
            <person name="Kumar M."/>
            <person name="Stam H."/>
            <person name="van den Berg M.A."/>
            <person name="Pel H.J."/>
        </authorList>
    </citation>
    <scope>NUCLEOTIDE SEQUENCE [LARGE SCALE GENOMIC DNA]</scope>
    <source>
        <strain evidence="8 9">CBS 393.64</strain>
    </source>
</reference>
<dbReference type="GO" id="GO:0022857">
    <property type="term" value="F:transmembrane transporter activity"/>
    <property type="evidence" value="ECO:0007669"/>
    <property type="project" value="InterPro"/>
</dbReference>
<feature type="transmembrane region" description="Helical" evidence="7">
    <location>
        <begin position="125"/>
        <end position="145"/>
    </location>
</feature>
<dbReference type="InterPro" id="IPR036259">
    <property type="entry name" value="MFS_trans_sf"/>
</dbReference>
<dbReference type="STRING" id="1408163.A0A0F4Z3N7"/>
<name>A0A0F4Z3N7_RASE3</name>
<keyword evidence="4 7" id="KW-1133">Transmembrane helix</keyword>
<evidence type="ECO:0000256" key="3">
    <source>
        <dbReference type="ARBA" id="ARBA00022692"/>
    </source>
</evidence>
<dbReference type="Proteomes" id="UP000053958">
    <property type="component" value="Unassembled WGS sequence"/>
</dbReference>
<sequence>MAASEKVKLPSGTPPIAVSEVTMESLIIDPVEEKKVLRKIDRVVMPLMFVVFFFQFLDKQTINYASVFGMQQDIHVSGTDFSWAVSLFYFGQLAAQLPSAYFIGRFRVATVVGITIPFVADGTGVWEGCSGFAQIIGAILMYLIGQSTSMAIASWRVMFLVCGGATVLSGVLFIWLMPTDTTTAWFLDEHERKIATERLARDRATRDRTQFDRDQVKEALVDPQIWILFLLALFICIPSPILKQFPDHARRPPQRCSPNRHDLDRRTRHALHEEHAVHLGDSAGIDPAGGEHRAADTTGKTPAVGDRGQHLAGSAVLVADGRDPQPDGVQRQGEHEEVCRRRRLLSRDTRLAVSWGRSCGRHLTRRDTSRDASLASSAGRC</sequence>
<keyword evidence="2" id="KW-0813">Transport</keyword>
<dbReference type="InterPro" id="IPR011701">
    <property type="entry name" value="MFS"/>
</dbReference>
<evidence type="ECO:0000256" key="6">
    <source>
        <dbReference type="SAM" id="MobiDB-lite"/>
    </source>
</evidence>
<evidence type="ECO:0000256" key="2">
    <source>
        <dbReference type="ARBA" id="ARBA00022448"/>
    </source>
</evidence>
<dbReference type="AlphaFoldDB" id="A0A0F4Z3N7"/>
<dbReference type="Gene3D" id="1.20.1250.20">
    <property type="entry name" value="MFS general substrate transporter like domains"/>
    <property type="match status" value="2"/>
</dbReference>
<dbReference type="Pfam" id="PF07690">
    <property type="entry name" value="MFS_1"/>
    <property type="match status" value="1"/>
</dbReference>
<evidence type="ECO:0000256" key="4">
    <source>
        <dbReference type="ARBA" id="ARBA00022989"/>
    </source>
</evidence>
<protein>
    <submittedName>
        <fullName evidence="8">Major facilitator superfamily transporter</fullName>
    </submittedName>
</protein>
<dbReference type="PANTHER" id="PTHR43791">
    <property type="entry name" value="PERMEASE-RELATED"/>
    <property type="match status" value="1"/>
</dbReference>
<evidence type="ECO:0000256" key="7">
    <source>
        <dbReference type="SAM" id="Phobius"/>
    </source>
</evidence>
<comment type="subcellular location">
    <subcellularLocation>
        <location evidence="1">Membrane</location>
        <topology evidence="1">Multi-pass membrane protein</topology>
    </subcellularLocation>
</comment>